<feature type="domain" description="RNase H type-1" evidence="1">
    <location>
        <begin position="2"/>
        <end position="69"/>
    </location>
</feature>
<reference evidence="2 3" key="1">
    <citation type="submission" date="2024-04" db="EMBL/GenBank/DDBJ databases">
        <authorList>
            <person name="Fracassetti M."/>
        </authorList>
    </citation>
    <scope>NUCLEOTIDE SEQUENCE [LARGE SCALE GENOMIC DNA]</scope>
</reference>
<dbReference type="SUPFAM" id="SSF53098">
    <property type="entry name" value="Ribonuclease H-like"/>
    <property type="match status" value="1"/>
</dbReference>
<dbReference type="PANTHER" id="PTHR34023:SF4">
    <property type="entry name" value="RNASE H TYPE-1 DOMAIN-CONTAINING PROTEIN"/>
    <property type="match status" value="1"/>
</dbReference>
<accession>A0AAV2F637</accession>
<name>A0AAV2F637_9ROSI</name>
<dbReference type="AlphaFoldDB" id="A0AAV2F637"/>
<dbReference type="Gene3D" id="3.30.420.10">
    <property type="entry name" value="Ribonuclease H-like superfamily/Ribonuclease H"/>
    <property type="match status" value="1"/>
</dbReference>
<dbReference type="Proteomes" id="UP001497516">
    <property type="component" value="Chromosome 6"/>
</dbReference>
<evidence type="ECO:0000313" key="2">
    <source>
        <dbReference type="EMBL" id="CAL1393263.1"/>
    </source>
</evidence>
<evidence type="ECO:0000313" key="3">
    <source>
        <dbReference type="Proteomes" id="UP001497516"/>
    </source>
</evidence>
<evidence type="ECO:0000259" key="1">
    <source>
        <dbReference type="Pfam" id="PF13456"/>
    </source>
</evidence>
<dbReference type="InterPro" id="IPR002156">
    <property type="entry name" value="RNaseH_domain"/>
</dbReference>
<dbReference type="Pfam" id="PF13456">
    <property type="entry name" value="RVT_3"/>
    <property type="match status" value="1"/>
</dbReference>
<keyword evidence="3" id="KW-1185">Reference proteome</keyword>
<dbReference type="EMBL" id="OZ034819">
    <property type="protein sequence ID" value="CAL1393263.1"/>
    <property type="molecule type" value="Genomic_DNA"/>
</dbReference>
<proteinExistence type="predicted"/>
<dbReference type="CDD" id="cd06222">
    <property type="entry name" value="RNase_H_like"/>
    <property type="match status" value="1"/>
</dbReference>
<dbReference type="InterPro" id="IPR044730">
    <property type="entry name" value="RNase_H-like_dom_plant"/>
</dbReference>
<dbReference type="GO" id="GO:0004523">
    <property type="term" value="F:RNA-DNA hybrid ribonuclease activity"/>
    <property type="evidence" value="ECO:0007669"/>
    <property type="project" value="InterPro"/>
</dbReference>
<gene>
    <name evidence="2" type="ORF">LTRI10_LOCUS33854</name>
</gene>
<dbReference type="InterPro" id="IPR012337">
    <property type="entry name" value="RNaseH-like_sf"/>
</dbReference>
<dbReference type="InterPro" id="IPR036397">
    <property type="entry name" value="RNaseH_sf"/>
</dbReference>
<dbReference type="GO" id="GO:0003676">
    <property type="term" value="F:nucleic acid binding"/>
    <property type="evidence" value="ECO:0007669"/>
    <property type="project" value="InterPro"/>
</dbReference>
<organism evidence="2 3">
    <name type="scientific">Linum trigynum</name>
    <dbReference type="NCBI Taxonomy" id="586398"/>
    <lineage>
        <taxon>Eukaryota</taxon>
        <taxon>Viridiplantae</taxon>
        <taxon>Streptophyta</taxon>
        <taxon>Embryophyta</taxon>
        <taxon>Tracheophyta</taxon>
        <taxon>Spermatophyta</taxon>
        <taxon>Magnoliopsida</taxon>
        <taxon>eudicotyledons</taxon>
        <taxon>Gunneridae</taxon>
        <taxon>Pentapetalae</taxon>
        <taxon>rosids</taxon>
        <taxon>fabids</taxon>
        <taxon>Malpighiales</taxon>
        <taxon>Linaceae</taxon>
        <taxon>Linum</taxon>
    </lineage>
</organism>
<protein>
    <recommendedName>
        <fullName evidence="1">RNase H type-1 domain-containing protein</fullName>
    </recommendedName>
</protein>
<dbReference type="PANTHER" id="PTHR34023">
    <property type="entry name" value="RNASE H DOMAIN-CONTAINING PROTEIN"/>
    <property type="match status" value="1"/>
</dbReference>
<sequence>MYGLDLAWNNGCRTLQVETNSQLAIQLINSENDLIHPYATILSAIRRKFGLDWLVRITHIYREGNRVAD</sequence>